<feature type="region of interest" description="Disordered" evidence="1">
    <location>
        <begin position="259"/>
        <end position="287"/>
    </location>
</feature>
<dbReference type="SMART" id="SM00568">
    <property type="entry name" value="GRAM"/>
    <property type="match status" value="2"/>
</dbReference>
<dbReference type="PROSITE" id="PS50086">
    <property type="entry name" value="TBC_RABGAP"/>
    <property type="match status" value="1"/>
</dbReference>
<reference evidence="3" key="1">
    <citation type="submission" date="2022-07" db="EMBL/GenBank/DDBJ databases">
        <title>Phylogenomic reconstructions and comparative analyses of Kickxellomycotina fungi.</title>
        <authorList>
            <person name="Reynolds N.K."/>
            <person name="Stajich J.E."/>
            <person name="Barry K."/>
            <person name="Grigoriev I.V."/>
            <person name="Crous P."/>
            <person name="Smith M.E."/>
        </authorList>
    </citation>
    <scope>NUCLEOTIDE SEQUENCE</scope>
    <source>
        <strain evidence="3">BCRC 34489</strain>
    </source>
</reference>
<dbReference type="SUPFAM" id="SSF47923">
    <property type="entry name" value="Ypt/Rab-GAP domain of gyp1p"/>
    <property type="match status" value="2"/>
</dbReference>
<feature type="domain" description="Rab-GAP TBC" evidence="2">
    <location>
        <begin position="535"/>
        <end position="723"/>
    </location>
</feature>
<proteinExistence type="predicted"/>
<dbReference type="GO" id="GO:0005096">
    <property type="term" value="F:GTPase activator activity"/>
    <property type="evidence" value="ECO:0007669"/>
    <property type="project" value="TreeGrafter"/>
</dbReference>
<evidence type="ECO:0000313" key="4">
    <source>
        <dbReference type="Proteomes" id="UP001140172"/>
    </source>
</evidence>
<gene>
    <name evidence="3" type="primary">GYP2</name>
    <name evidence="3" type="ORF">GGI15_003362</name>
</gene>
<dbReference type="GO" id="GO:0031267">
    <property type="term" value="F:small GTPase binding"/>
    <property type="evidence" value="ECO:0007669"/>
    <property type="project" value="TreeGrafter"/>
</dbReference>
<accession>A0A9W8HCW3</accession>
<dbReference type="AlphaFoldDB" id="A0A9W8HCW3"/>
<evidence type="ECO:0000256" key="1">
    <source>
        <dbReference type="SAM" id="MobiDB-lite"/>
    </source>
</evidence>
<dbReference type="PANTHER" id="PTHR47219:SF20">
    <property type="entry name" value="TBC1 DOMAIN FAMILY MEMBER 2B"/>
    <property type="match status" value="1"/>
</dbReference>
<feature type="compositionally biased region" description="Low complexity" evidence="1">
    <location>
        <begin position="260"/>
        <end position="284"/>
    </location>
</feature>
<protein>
    <submittedName>
        <fullName evidence="3">GTPase activating protein (GAP)</fullName>
    </submittedName>
</protein>
<dbReference type="InterPro" id="IPR011993">
    <property type="entry name" value="PH-like_dom_sf"/>
</dbReference>
<dbReference type="Pfam" id="PF00566">
    <property type="entry name" value="RabGAP-TBC"/>
    <property type="match status" value="1"/>
</dbReference>
<dbReference type="PANTHER" id="PTHR47219">
    <property type="entry name" value="RAB GTPASE-ACTIVATING PROTEIN 1-LIKE"/>
    <property type="match status" value="1"/>
</dbReference>
<keyword evidence="4" id="KW-1185">Reference proteome</keyword>
<dbReference type="InterPro" id="IPR035969">
    <property type="entry name" value="Rab-GAP_TBC_sf"/>
</dbReference>
<dbReference type="EMBL" id="JANBUM010000227">
    <property type="protein sequence ID" value="KAJ2780975.1"/>
    <property type="molecule type" value="Genomic_DNA"/>
</dbReference>
<name>A0A9W8HCW3_9FUNG</name>
<dbReference type="SMART" id="SM00164">
    <property type="entry name" value="TBC"/>
    <property type="match status" value="1"/>
</dbReference>
<dbReference type="OrthoDB" id="17687at2759"/>
<dbReference type="Proteomes" id="UP001140172">
    <property type="component" value="Unassembled WGS sequence"/>
</dbReference>
<dbReference type="Gene3D" id="1.10.8.270">
    <property type="entry name" value="putative rabgap domain of human tbc1 domain family member 14 like domains"/>
    <property type="match status" value="1"/>
</dbReference>
<dbReference type="Gene3D" id="2.30.29.30">
    <property type="entry name" value="Pleckstrin-homology domain (PH domain)/Phosphotyrosine-binding domain (PTB)"/>
    <property type="match status" value="2"/>
</dbReference>
<organism evidence="3 4">
    <name type="scientific">Coemansia interrupta</name>
    <dbReference type="NCBI Taxonomy" id="1126814"/>
    <lineage>
        <taxon>Eukaryota</taxon>
        <taxon>Fungi</taxon>
        <taxon>Fungi incertae sedis</taxon>
        <taxon>Zoopagomycota</taxon>
        <taxon>Kickxellomycotina</taxon>
        <taxon>Kickxellomycetes</taxon>
        <taxon>Kickxellales</taxon>
        <taxon>Kickxellaceae</taxon>
        <taxon>Coemansia</taxon>
    </lineage>
</organism>
<dbReference type="InterPro" id="IPR050302">
    <property type="entry name" value="Rab_GAP_TBC_domain"/>
</dbReference>
<evidence type="ECO:0000259" key="2">
    <source>
        <dbReference type="PROSITE" id="PS50086"/>
    </source>
</evidence>
<feature type="region of interest" description="Disordered" evidence="1">
    <location>
        <begin position="1216"/>
        <end position="1244"/>
    </location>
</feature>
<evidence type="ECO:0000313" key="3">
    <source>
        <dbReference type="EMBL" id="KAJ2780975.1"/>
    </source>
</evidence>
<dbReference type="InterPro" id="IPR000195">
    <property type="entry name" value="Rab-GAP-TBC_dom"/>
</dbReference>
<sequence length="1269" mass="141673">MFVLPAPAEPSAFWSDVKHTENFVLQQSVSSGGAFLRNFLATIQNVLETKPPPFRVVYRHSATSDSYIVLCVGETREEIEADWKWLSDNIMPVVTELTEGADRASFVVTKIRFLATEEGGQDASADRKMRAATTTFRQTFDVGRTENLVTYYACALQSGFMLHQGWLYLSEHYFCFYSYMFGSEKKIMFQLREIKNLQKARTMGGARDDAIEVETKDGSKYLFANMFHRDETFDMLSQLTSNTMKRVLMNSEYATATHQSASAGPGLSPGAAGSHGRSPSTSSSVINAAAGINPDSRLPINVAARPGSIKTGASLAEQIAQQRRNEEFRGEFGLPRSETLLSVIETATLALPGSLHLYAGKLYLSTSFVCFISPDYRGCRITFPMAAIRRIERISGTDRYSMPCYELIITVWHQTGVSFKVPLENSECNRWCDALRGQLKMMVEEQRFAKENKTALARYTLKAFCRTCPSEELLLNSGNTQPAVNCLGQTFGFPGDEKELKEKARNRHWVVYFRENGRNLTAIRRAEFDRLIRVGLSNSLRGEIWELSSGAMYLRFQNRGVYEKYVNDYLDCHGPYADEIEKDLNRSLPEYAGYQVPEGIDALRRVLNAYSLRDSELGYCQAMNIVASAMLIFMSEEQVFWTLTVMCDRLVPGYYSPSMYGATLDQSIFQTLVEETMPMLAAGFKKHDIQLSIACLPWFLTLYVNSMPLLYALRVLDCFFLDGPKVLFQIGLAILKINGSALLGVTDDGGFLHVLKQYYATLGDPAYPNAVNARARNVTKFHELLFVAYTDFPFITHARVEELRRSHQLRIVHSVQEFSKRTFLRGVLDTGGFTKEQLSLLYDRYYSVLFYSRGNGMPTEMTKTADDEGTEKITLDIYGFARFMYEISSWMRCVIALGNIVNTDLLTRMDVFFDMYAMTQPGSITRSEVFQLSEALLYIGHGEDAEAGERHRQRDSDMTNEERLLRSVSGFLRRAVSYGESLEASQDGSAADFLLPRNMFRVVVLEDEVLEEFFSEIVPASFRFTDGVELANPLRAISTHLPPSTPLTARATESAPARLFASGLSVAEGMSAKLAQTIALGSQFVDRRMLTPVVRSAAQSEAPPAVRGTFSVTDDVSAVTQLSNAKAGDNNQALVDEMARMMVMMPGNGGAASDNAELGDAYDTPKTTPLASQVHIENPKQLWTNAPQEPASNMPQDPYENLLDEVDELLGEIKDEDDTSALSAPISELASPIDDSAKAGGKASAKALNDLDFEIDDDDDDELNQLLRD</sequence>
<dbReference type="Gene3D" id="1.10.472.80">
    <property type="entry name" value="Ypt/Rab-GAP domain of gyp1p, domain 3"/>
    <property type="match status" value="1"/>
</dbReference>
<comment type="caution">
    <text evidence="3">The sequence shown here is derived from an EMBL/GenBank/DDBJ whole genome shotgun (WGS) entry which is preliminary data.</text>
</comment>
<dbReference type="Pfam" id="PF02893">
    <property type="entry name" value="GRAM"/>
    <property type="match status" value="2"/>
</dbReference>
<dbReference type="InterPro" id="IPR004182">
    <property type="entry name" value="GRAM"/>
</dbReference>